<accession>A0ABR7NRG4</accession>
<name>A0ABR7NRG4_9FIRM</name>
<feature type="chain" id="PRO_5046541304" evidence="2">
    <location>
        <begin position="23"/>
        <end position="240"/>
    </location>
</feature>
<proteinExistence type="predicted"/>
<keyword evidence="2" id="KW-0732">Signal</keyword>
<evidence type="ECO:0000256" key="2">
    <source>
        <dbReference type="SAM" id="SignalP"/>
    </source>
</evidence>
<sequence>MKKKLVKTLALALALSMIPVMAYGASSSPKNDDDDSSSSESVYEDKTVGGDGTSGTAITQPSRPSVVVSPNGQQTSVGQTSKDSSGVTMSLVVNKTTEDGKQVSMQFGGGAVVGDQVVTIATGAAETAGLPEGVVNVINQLNKGTGAETAIPEQDMTGYKKLGNTRALIVSSQSTGKTDAVATEVTLQVSGINKETRKLVAVYYNNATGRWERAEARFNVATGEVTFIAPGSCTVQLWWI</sequence>
<feature type="signal peptide" evidence="2">
    <location>
        <begin position="1"/>
        <end position="22"/>
    </location>
</feature>
<evidence type="ECO:0000256" key="1">
    <source>
        <dbReference type="SAM" id="MobiDB-lite"/>
    </source>
</evidence>
<keyword evidence="4" id="KW-1185">Reference proteome</keyword>
<dbReference type="EMBL" id="JACRTJ010000006">
    <property type="protein sequence ID" value="MBC8598151.1"/>
    <property type="molecule type" value="Genomic_DNA"/>
</dbReference>
<protein>
    <submittedName>
        <fullName evidence="3">Uncharacterized protein</fullName>
    </submittedName>
</protein>
<comment type="caution">
    <text evidence="3">The sequence shown here is derived from an EMBL/GenBank/DDBJ whole genome shotgun (WGS) entry which is preliminary data.</text>
</comment>
<evidence type="ECO:0000313" key="3">
    <source>
        <dbReference type="EMBL" id="MBC8598151.1"/>
    </source>
</evidence>
<feature type="compositionally biased region" description="Polar residues" evidence="1">
    <location>
        <begin position="54"/>
        <end position="85"/>
    </location>
</feature>
<organism evidence="3 4">
    <name type="scientific">Enterocloster hominis</name>
    <name type="common">ex Liu et al. 2021</name>
    <dbReference type="NCBI Taxonomy" id="2763663"/>
    <lineage>
        <taxon>Bacteria</taxon>
        <taxon>Bacillati</taxon>
        <taxon>Bacillota</taxon>
        <taxon>Clostridia</taxon>
        <taxon>Lachnospirales</taxon>
        <taxon>Lachnospiraceae</taxon>
        <taxon>Enterocloster</taxon>
    </lineage>
</organism>
<feature type="region of interest" description="Disordered" evidence="1">
    <location>
        <begin position="25"/>
        <end position="85"/>
    </location>
</feature>
<reference evidence="3 4" key="1">
    <citation type="submission" date="2020-08" db="EMBL/GenBank/DDBJ databases">
        <title>Genome public.</title>
        <authorList>
            <person name="Liu C."/>
            <person name="Sun Q."/>
        </authorList>
    </citation>
    <scope>NUCLEOTIDE SEQUENCE [LARGE SCALE GENOMIC DNA]</scope>
    <source>
        <strain evidence="3 4">BX10</strain>
    </source>
</reference>
<dbReference type="RefSeq" id="WP_022273105.1">
    <property type="nucleotide sequence ID" value="NZ_JACRTJ010000006.1"/>
</dbReference>
<gene>
    <name evidence="3" type="ORF">H8708_02745</name>
</gene>
<dbReference type="Proteomes" id="UP000647491">
    <property type="component" value="Unassembled WGS sequence"/>
</dbReference>
<evidence type="ECO:0000313" key="4">
    <source>
        <dbReference type="Proteomes" id="UP000647491"/>
    </source>
</evidence>